<proteinExistence type="predicted"/>
<accession>A0A392P8I7</accession>
<comment type="caution">
    <text evidence="2">The sequence shown here is derived from an EMBL/GenBank/DDBJ whole genome shotgun (WGS) entry which is preliminary data.</text>
</comment>
<keyword evidence="3" id="KW-1185">Reference proteome</keyword>
<dbReference type="EMBL" id="LXQA010066664">
    <property type="protein sequence ID" value="MCI07789.1"/>
    <property type="molecule type" value="Genomic_DNA"/>
</dbReference>
<dbReference type="AlphaFoldDB" id="A0A392P8I7"/>
<dbReference type="InterPro" id="IPR036259">
    <property type="entry name" value="MFS_trans_sf"/>
</dbReference>
<evidence type="ECO:0000313" key="3">
    <source>
        <dbReference type="Proteomes" id="UP000265520"/>
    </source>
</evidence>
<name>A0A392P8I7_9FABA</name>
<sequence>FSLIGLVAIYLLVPETKGLQFEEVEKLLQKGFRPFPFDSKKDVNKGKEVMEDVA</sequence>
<evidence type="ECO:0000313" key="2">
    <source>
        <dbReference type="EMBL" id="MCI07789.1"/>
    </source>
</evidence>
<dbReference type="Proteomes" id="UP000265520">
    <property type="component" value="Unassembled WGS sequence"/>
</dbReference>
<dbReference type="Gene3D" id="1.20.1250.20">
    <property type="entry name" value="MFS general substrate transporter like domains"/>
    <property type="match status" value="1"/>
</dbReference>
<feature type="non-terminal residue" evidence="2">
    <location>
        <position position="1"/>
    </location>
</feature>
<reference evidence="2 3" key="1">
    <citation type="journal article" date="2018" name="Front. Plant Sci.">
        <title>Red Clover (Trifolium pratense) and Zigzag Clover (T. medium) - A Picture of Genomic Similarities and Differences.</title>
        <authorList>
            <person name="Dluhosova J."/>
            <person name="Istvanek J."/>
            <person name="Nedelnik J."/>
            <person name="Repkova J."/>
        </authorList>
    </citation>
    <scope>NUCLEOTIDE SEQUENCE [LARGE SCALE GENOMIC DNA]</scope>
    <source>
        <strain evidence="3">cv. 10/8</strain>
        <tissue evidence="2">Leaf</tissue>
    </source>
</reference>
<evidence type="ECO:0000256" key="1">
    <source>
        <dbReference type="SAM" id="SignalP"/>
    </source>
</evidence>
<feature type="chain" id="PRO_5017219511" evidence="1">
    <location>
        <begin position="19"/>
        <end position="54"/>
    </location>
</feature>
<keyword evidence="1" id="KW-0732">Signal</keyword>
<protein>
    <submittedName>
        <fullName evidence="2">Inositol transporter 4-like</fullName>
    </submittedName>
</protein>
<organism evidence="2 3">
    <name type="scientific">Trifolium medium</name>
    <dbReference type="NCBI Taxonomy" id="97028"/>
    <lineage>
        <taxon>Eukaryota</taxon>
        <taxon>Viridiplantae</taxon>
        <taxon>Streptophyta</taxon>
        <taxon>Embryophyta</taxon>
        <taxon>Tracheophyta</taxon>
        <taxon>Spermatophyta</taxon>
        <taxon>Magnoliopsida</taxon>
        <taxon>eudicotyledons</taxon>
        <taxon>Gunneridae</taxon>
        <taxon>Pentapetalae</taxon>
        <taxon>rosids</taxon>
        <taxon>fabids</taxon>
        <taxon>Fabales</taxon>
        <taxon>Fabaceae</taxon>
        <taxon>Papilionoideae</taxon>
        <taxon>50 kb inversion clade</taxon>
        <taxon>NPAAA clade</taxon>
        <taxon>Hologalegina</taxon>
        <taxon>IRL clade</taxon>
        <taxon>Trifolieae</taxon>
        <taxon>Trifolium</taxon>
    </lineage>
</organism>
<feature type="signal peptide" evidence="1">
    <location>
        <begin position="1"/>
        <end position="18"/>
    </location>
</feature>